<comment type="caution">
    <text evidence="9">The sequence shown here is derived from an EMBL/GenBank/DDBJ whole genome shotgun (WGS) entry which is preliminary data.</text>
</comment>
<evidence type="ECO:0000256" key="1">
    <source>
        <dbReference type="ARBA" id="ARBA00004966"/>
    </source>
</evidence>
<dbReference type="InterPro" id="IPR036298">
    <property type="entry name" value="Chalcone_isomerase_sf"/>
</dbReference>
<evidence type="ECO:0000256" key="2">
    <source>
        <dbReference type="ARBA" id="ARBA00007166"/>
    </source>
</evidence>
<reference evidence="9 10" key="1">
    <citation type="submission" date="2018-06" db="EMBL/GenBank/DDBJ databases">
        <title>The Genome of Cuscuta australis (Dodder) Provides Insight into the Evolution of Plant Parasitism.</title>
        <authorList>
            <person name="Liu H."/>
        </authorList>
    </citation>
    <scope>NUCLEOTIDE SEQUENCE [LARGE SCALE GENOMIC DNA]</scope>
    <source>
        <strain evidence="10">cv. Yunnan</strain>
        <tissue evidence="9">Vines</tissue>
    </source>
</reference>
<dbReference type="InterPro" id="IPR016089">
    <property type="entry name" value="Chalcone_isomerase_bundle_sf"/>
</dbReference>
<dbReference type="Gene3D" id="3.50.70.10">
    <property type="match status" value="1"/>
</dbReference>
<dbReference type="PANTHER" id="PTHR28039">
    <property type="entry name" value="CHALCONE--FLAVONONE ISOMERASE 1-RELATED"/>
    <property type="match status" value="1"/>
</dbReference>
<dbReference type="EMBL" id="NQVE01000005">
    <property type="protein sequence ID" value="RAL54829.1"/>
    <property type="molecule type" value="Genomic_DNA"/>
</dbReference>
<comment type="similarity">
    <text evidence="2 7">Belongs to the chalcone isomerase family.</text>
</comment>
<keyword evidence="4" id="KW-0284">Flavonoid biosynthesis</keyword>
<dbReference type="GO" id="GO:0045430">
    <property type="term" value="F:chalcone isomerase activity"/>
    <property type="evidence" value="ECO:0007669"/>
    <property type="project" value="UniProtKB-EC"/>
</dbReference>
<keyword evidence="3" id="KW-0413">Isomerase</keyword>
<evidence type="ECO:0000256" key="5">
    <source>
        <dbReference type="ARBA" id="ARBA00025429"/>
    </source>
</evidence>
<organism evidence="9 10">
    <name type="scientific">Cuscuta australis</name>
    <dbReference type="NCBI Taxonomy" id="267555"/>
    <lineage>
        <taxon>Eukaryota</taxon>
        <taxon>Viridiplantae</taxon>
        <taxon>Streptophyta</taxon>
        <taxon>Embryophyta</taxon>
        <taxon>Tracheophyta</taxon>
        <taxon>Spermatophyta</taxon>
        <taxon>Magnoliopsida</taxon>
        <taxon>eudicotyledons</taxon>
        <taxon>Gunneridae</taxon>
        <taxon>Pentapetalae</taxon>
        <taxon>asterids</taxon>
        <taxon>lamiids</taxon>
        <taxon>Solanales</taxon>
        <taxon>Convolvulaceae</taxon>
        <taxon>Cuscuteae</taxon>
        <taxon>Cuscuta</taxon>
        <taxon>Cuscuta subgen. Grammica</taxon>
        <taxon>Cuscuta sect. Cleistogrammica</taxon>
    </lineage>
</organism>
<keyword evidence="10" id="KW-1185">Reference proteome</keyword>
<evidence type="ECO:0000313" key="9">
    <source>
        <dbReference type="EMBL" id="RAL54829.1"/>
    </source>
</evidence>
<dbReference type="SUPFAM" id="SSF54626">
    <property type="entry name" value="Chalcone isomerase"/>
    <property type="match status" value="1"/>
</dbReference>
<evidence type="ECO:0000256" key="6">
    <source>
        <dbReference type="ARBA" id="ARBA00034056"/>
    </source>
</evidence>
<evidence type="ECO:0000256" key="3">
    <source>
        <dbReference type="ARBA" id="ARBA00023235"/>
    </source>
</evidence>
<accession>A0A328EE25</accession>
<proteinExistence type="inferred from homology"/>
<dbReference type="UniPathway" id="UPA00154"/>
<dbReference type="Gene3D" id="1.10.890.20">
    <property type="match status" value="1"/>
</dbReference>
<evidence type="ECO:0000313" key="10">
    <source>
        <dbReference type="Proteomes" id="UP000249390"/>
    </source>
</evidence>
<comment type="catalytic activity">
    <reaction evidence="6">
        <text>a chalcone = a flavanone.</text>
        <dbReference type="EC" id="5.5.1.6"/>
    </reaction>
</comment>
<dbReference type="PANTHER" id="PTHR28039:SF8">
    <property type="entry name" value="CHALCONE--FLAVANONE ISOMERASE 1-RELATED"/>
    <property type="match status" value="1"/>
</dbReference>
<protein>
    <recommendedName>
        <fullName evidence="7">Chalcone-flavonone isomerase family protein</fullName>
    </recommendedName>
</protein>
<evidence type="ECO:0000259" key="8">
    <source>
        <dbReference type="Pfam" id="PF02431"/>
    </source>
</evidence>
<dbReference type="GO" id="GO:0009813">
    <property type="term" value="P:flavonoid biosynthetic process"/>
    <property type="evidence" value="ECO:0007669"/>
    <property type="project" value="UniProtKB-UniPathway"/>
</dbReference>
<sequence length="241" mass="25915">MPPLINHTALIDKKAMSAPPSVTEIEVEGNVFPATVTPPGSAKAFILGGAGERGLNLDGKFVKFTAIGVYLEADAVSSLAVKWNGKSPDELMDSVEFYRDLVTGPFEKLTQIRMILPLSGKQYSEKVTENCIAHWKELGIYGDAEIDAIDKFLQVFSDQMFPPAASILFSHSHSGSLTISFSKDGAIPKTPNAVIENKNLSEAVLESIIGVNGVSPAAKRSLALRLSELLKKGKEIGEENV</sequence>
<dbReference type="Pfam" id="PF02431">
    <property type="entry name" value="Chalcone"/>
    <property type="match status" value="1"/>
</dbReference>
<evidence type="ECO:0000256" key="4">
    <source>
        <dbReference type="ARBA" id="ARBA00023241"/>
    </source>
</evidence>
<dbReference type="InterPro" id="IPR016087">
    <property type="entry name" value="Chalcone_isomerase"/>
</dbReference>
<feature type="domain" description="Chalcone isomerase" evidence="8">
    <location>
        <begin position="27"/>
        <end position="229"/>
    </location>
</feature>
<comment type="pathway">
    <text evidence="1">Secondary metabolite biosynthesis; flavonoid biosynthesis.</text>
</comment>
<dbReference type="AlphaFoldDB" id="A0A328EE25"/>
<dbReference type="InterPro" id="IPR016088">
    <property type="entry name" value="Chalcone_isomerase_3-sand"/>
</dbReference>
<dbReference type="Proteomes" id="UP000249390">
    <property type="component" value="Unassembled WGS sequence"/>
</dbReference>
<comment type="function">
    <text evidence="5">Catalyzes the intramolecular cyclization of bicyclic chalcones into tricyclic (S)-flavanones. Responsible for the isomerization of 4,2',4',6'-tetrahydroxychalcone (also termed chalcone) into naringenin.</text>
</comment>
<name>A0A328EE25_9ASTE</name>
<gene>
    <name evidence="9" type="ORF">DM860_013525</name>
</gene>
<dbReference type="InterPro" id="IPR044164">
    <property type="entry name" value="CFI"/>
</dbReference>
<evidence type="ECO:0000256" key="7">
    <source>
        <dbReference type="RuleBase" id="RU361158"/>
    </source>
</evidence>